<dbReference type="EMBL" id="JAANQT010002592">
    <property type="protein sequence ID" value="KAG1302164.1"/>
    <property type="molecule type" value="Genomic_DNA"/>
</dbReference>
<name>A0A9P6WZP0_RHIOR</name>
<accession>A0A9P6WZP0</accession>
<evidence type="ECO:0000313" key="3">
    <source>
        <dbReference type="Proteomes" id="UP000716291"/>
    </source>
</evidence>
<proteinExistence type="predicted"/>
<comment type="caution">
    <text evidence="2">The sequence shown here is derived from an EMBL/GenBank/DDBJ whole genome shotgun (WGS) entry which is preliminary data.</text>
</comment>
<reference evidence="2" key="1">
    <citation type="journal article" date="2020" name="Microb. Genom.">
        <title>Genetic diversity of clinical and environmental Mucorales isolates obtained from an investigation of mucormycosis cases among solid organ transplant recipients.</title>
        <authorList>
            <person name="Nguyen M.H."/>
            <person name="Kaul D."/>
            <person name="Muto C."/>
            <person name="Cheng S.J."/>
            <person name="Richter R.A."/>
            <person name="Bruno V.M."/>
            <person name="Liu G."/>
            <person name="Beyhan S."/>
            <person name="Sundermann A.J."/>
            <person name="Mounaud S."/>
            <person name="Pasculle A.W."/>
            <person name="Nierman W.C."/>
            <person name="Driscoll E."/>
            <person name="Cumbie R."/>
            <person name="Clancy C.J."/>
            <person name="Dupont C.L."/>
        </authorList>
    </citation>
    <scope>NUCLEOTIDE SEQUENCE</scope>
    <source>
        <strain evidence="2">GL11</strain>
    </source>
</reference>
<feature type="compositionally biased region" description="Basic and acidic residues" evidence="1">
    <location>
        <begin position="267"/>
        <end position="294"/>
    </location>
</feature>
<feature type="compositionally biased region" description="Acidic residues" evidence="1">
    <location>
        <begin position="308"/>
        <end position="338"/>
    </location>
</feature>
<protein>
    <recommendedName>
        <fullName evidence="4">CCHC-type domain-containing protein</fullName>
    </recommendedName>
</protein>
<evidence type="ECO:0008006" key="4">
    <source>
        <dbReference type="Google" id="ProtNLM"/>
    </source>
</evidence>
<evidence type="ECO:0000313" key="2">
    <source>
        <dbReference type="EMBL" id="KAG1302164.1"/>
    </source>
</evidence>
<dbReference type="Proteomes" id="UP000716291">
    <property type="component" value="Unassembled WGS sequence"/>
</dbReference>
<evidence type="ECO:0000256" key="1">
    <source>
        <dbReference type="SAM" id="MobiDB-lite"/>
    </source>
</evidence>
<keyword evidence="3" id="KW-1185">Reference proteome</keyword>
<sequence length="356" mass="40627">MVLSNSQPFLPAAEFYTAPKSKAILKPRSYAQVVSAKQRVSLMHKDINEPDQDSDSPLKELQSRVYRASRSPNAFMLDITQVKSEYTDLQCMQELKAQHSNVYACTILRDESTQYLELYLEKEKDNNDILETGVVFNKLKLRIMPCRAVDDTVKMIKVKLTYLLMLPRESVLEDLKKSLAPFGHLVDVGINTETTTGFFMGAGYAVLAVPKEVTDLASSQFQKLDHNVHWCEENNEIFHATWDNMPTWCRYCHQTGHTKFDCEKSKARIGDSDSPRTKSEQRLEKTSHKSRSEGDSSDTEDSDYKPSDDDDDKMEESSSEEENSEGQEIDAMEVEDLEKDTAKHRTKESITNIKLP</sequence>
<gene>
    <name evidence="2" type="ORF">G6F64_011168</name>
</gene>
<dbReference type="AlphaFoldDB" id="A0A9P6WZP0"/>
<organism evidence="2 3">
    <name type="scientific">Rhizopus oryzae</name>
    <name type="common">Mucormycosis agent</name>
    <name type="synonym">Rhizopus arrhizus var. delemar</name>
    <dbReference type="NCBI Taxonomy" id="64495"/>
    <lineage>
        <taxon>Eukaryota</taxon>
        <taxon>Fungi</taxon>
        <taxon>Fungi incertae sedis</taxon>
        <taxon>Mucoromycota</taxon>
        <taxon>Mucoromycotina</taxon>
        <taxon>Mucoromycetes</taxon>
        <taxon>Mucorales</taxon>
        <taxon>Mucorineae</taxon>
        <taxon>Rhizopodaceae</taxon>
        <taxon>Rhizopus</taxon>
    </lineage>
</organism>
<feature type="region of interest" description="Disordered" evidence="1">
    <location>
        <begin position="267"/>
        <end position="356"/>
    </location>
</feature>